<dbReference type="EMBL" id="JAPTMU010000009">
    <property type="protein sequence ID" value="KAJ4938451.1"/>
    <property type="molecule type" value="Genomic_DNA"/>
</dbReference>
<dbReference type="AlphaFoldDB" id="A0AAD6B5L4"/>
<gene>
    <name evidence="2" type="ORF">JOQ06_003070</name>
</gene>
<name>A0AAD6B5L4_9TELE</name>
<proteinExistence type="predicted"/>
<feature type="region of interest" description="Disordered" evidence="1">
    <location>
        <begin position="1"/>
        <end position="21"/>
    </location>
</feature>
<reference evidence="2" key="1">
    <citation type="submission" date="2022-11" db="EMBL/GenBank/DDBJ databases">
        <title>Chromosome-level genome of Pogonophryne albipinna.</title>
        <authorList>
            <person name="Jo E."/>
        </authorList>
    </citation>
    <scope>NUCLEOTIDE SEQUENCE</scope>
    <source>
        <strain evidence="2">SGF0006</strain>
        <tissue evidence="2">Muscle</tissue>
    </source>
</reference>
<comment type="caution">
    <text evidence="2">The sequence shown here is derived from an EMBL/GenBank/DDBJ whole genome shotgun (WGS) entry which is preliminary data.</text>
</comment>
<feature type="compositionally biased region" description="Basic and acidic residues" evidence="1">
    <location>
        <begin position="1"/>
        <end position="10"/>
    </location>
</feature>
<accession>A0AAD6B5L4</accession>
<feature type="compositionally biased region" description="Basic residues" evidence="1">
    <location>
        <begin position="11"/>
        <end position="20"/>
    </location>
</feature>
<evidence type="ECO:0000313" key="2">
    <source>
        <dbReference type="EMBL" id="KAJ4938451.1"/>
    </source>
</evidence>
<organism evidence="2 3">
    <name type="scientific">Pogonophryne albipinna</name>
    <dbReference type="NCBI Taxonomy" id="1090488"/>
    <lineage>
        <taxon>Eukaryota</taxon>
        <taxon>Metazoa</taxon>
        <taxon>Chordata</taxon>
        <taxon>Craniata</taxon>
        <taxon>Vertebrata</taxon>
        <taxon>Euteleostomi</taxon>
        <taxon>Actinopterygii</taxon>
        <taxon>Neopterygii</taxon>
        <taxon>Teleostei</taxon>
        <taxon>Neoteleostei</taxon>
        <taxon>Acanthomorphata</taxon>
        <taxon>Eupercaria</taxon>
        <taxon>Perciformes</taxon>
        <taxon>Notothenioidei</taxon>
        <taxon>Pogonophryne</taxon>
    </lineage>
</organism>
<sequence>MLVQLLEDKRSSHRPLRTSRKNCPVRQSGAVVAETLLFFYTGCKKREIVEMWGNQAEQKKVELQFVHYEINHEMLPFQIFLQQCGEDAVYMLGCRLQKREGIRRIIASRQSPRGGVQPRHQTLIRARVSSRYSPPGAKLHLPH</sequence>
<evidence type="ECO:0000313" key="3">
    <source>
        <dbReference type="Proteomes" id="UP001219934"/>
    </source>
</evidence>
<dbReference type="Proteomes" id="UP001219934">
    <property type="component" value="Unassembled WGS sequence"/>
</dbReference>
<protein>
    <submittedName>
        <fullName evidence="2">Uncharacterized protein</fullName>
    </submittedName>
</protein>
<keyword evidence="3" id="KW-1185">Reference proteome</keyword>
<evidence type="ECO:0000256" key="1">
    <source>
        <dbReference type="SAM" id="MobiDB-lite"/>
    </source>
</evidence>